<dbReference type="InterPro" id="IPR029058">
    <property type="entry name" value="AB_hydrolase_fold"/>
</dbReference>
<protein>
    <recommendedName>
        <fullName evidence="2">BD-FAE-like domain-containing protein</fullName>
    </recommendedName>
</protein>
<accession>A0A9W7XWX7</accession>
<evidence type="ECO:0000313" key="4">
    <source>
        <dbReference type="Proteomes" id="UP001143981"/>
    </source>
</evidence>
<dbReference type="EMBL" id="JANBOI010002766">
    <property type="protein sequence ID" value="KAJ1719959.1"/>
    <property type="molecule type" value="Genomic_DNA"/>
</dbReference>
<evidence type="ECO:0000259" key="2">
    <source>
        <dbReference type="Pfam" id="PF20434"/>
    </source>
</evidence>
<reference evidence="3" key="1">
    <citation type="submission" date="2022-07" db="EMBL/GenBank/DDBJ databases">
        <title>Phylogenomic reconstructions and comparative analyses of Kickxellomycotina fungi.</title>
        <authorList>
            <person name="Reynolds N.K."/>
            <person name="Stajich J.E."/>
            <person name="Barry K."/>
            <person name="Grigoriev I.V."/>
            <person name="Crous P."/>
            <person name="Smith M.E."/>
        </authorList>
    </citation>
    <scope>NUCLEOTIDE SEQUENCE</scope>
    <source>
        <strain evidence="3">BCRC 34381</strain>
    </source>
</reference>
<dbReference type="InterPro" id="IPR050300">
    <property type="entry name" value="GDXG_lipolytic_enzyme"/>
</dbReference>
<evidence type="ECO:0000256" key="1">
    <source>
        <dbReference type="ARBA" id="ARBA00022801"/>
    </source>
</evidence>
<feature type="domain" description="BD-FAE-like" evidence="2">
    <location>
        <begin position="24"/>
        <end position="227"/>
    </location>
</feature>
<dbReference type="InterPro" id="IPR049492">
    <property type="entry name" value="BD-FAE-like_dom"/>
</dbReference>
<sequence>MPATVQVHTDIPYLPDGEARHTYDMYLPWPCPDKVPLVVFVHGGAWRTGDKSEFRHVALGLIQTAGHRLAVAVINYDLSTRTPDSVRHPQHFKCVLAAVNHLVTDRHYIGRSSIDHHRIYLVGHSAGAHLLMLMALSQLNVVRELDCIKGVVGIGGIYDIPVLLDIHPEYKDFIDMAFSKGQHVSASPTHLAKGMYHSTQRAKFVIINSIGDELIDPEQATGFASKLIHMRYDNVYLISQRLGLHDDSIGSKKFWKIVVDFITTDDAVDTDAEDCSECYGSDADA</sequence>
<evidence type="ECO:0000313" key="3">
    <source>
        <dbReference type="EMBL" id="KAJ1719959.1"/>
    </source>
</evidence>
<keyword evidence="4" id="KW-1185">Reference proteome</keyword>
<dbReference type="AlphaFoldDB" id="A0A9W7XWX7"/>
<dbReference type="OrthoDB" id="6495301at2759"/>
<gene>
    <name evidence="3" type="ORF">LPJ61_006229</name>
</gene>
<proteinExistence type="predicted"/>
<dbReference type="Proteomes" id="UP001143981">
    <property type="component" value="Unassembled WGS sequence"/>
</dbReference>
<organism evidence="3 4">
    <name type="scientific">Coemansia biformis</name>
    <dbReference type="NCBI Taxonomy" id="1286918"/>
    <lineage>
        <taxon>Eukaryota</taxon>
        <taxon>Fungi</taxon>
        <taxon>Fungi incertae sedis</taxon>
        <taxon>Zoopagomycota</taxon>
        <taxon>Kickxellomycotina</taxon>
        <taxon>Kickxellomycetes</taxon>
        <taxon>Kickxellales</taxon>
        <taxon>Kickxellaceae</taxon>
        <taxon>Coemansia</taxon>
    </lineage>
</organism>
<comment type="caution">
    <text evidence="3">The sequence shown here is derived from an EMBL/GenBank/DDBJ whole genome shotgun (WGS) entry which is preliminary data.</text>
</comment>
<dbReference type="PANTHER" id="PTHR48081:SF33">
    <property type="entry name" value="KYNURENINE FORMAMIDASE"/>
    <property type="match status" value="1"/>
</dbReference>
<name>A0A9W7XWX7_9FUNG</name>
<dbReference type="Pfam" id="PF20434">
    <property type="entry name" value="BD-FAE"/>
    <property type="match status" value="1"/>
</dbReference>
<dbReference type="SUPFAM" id="SSF53474">
    <property type="entry name" value="alpha/beta-Hydrolases"/>
    <property type="match status" value="1"/>
</dbReference>
<dbReference type="GO" id="GO:0016787">
    <property type="term" value="F:hydrolase activity"/>
    <property type="evidence" value="ECO:0007669"/>
    <property type="project" value="UniProtKB-KW"/>
</dbReference>
<dbReference type="PANTHER" id="PTHR48081">
    <property type="entry name" value="AB HYDROLASE SUPERFAMILY PROTEIN C4A8.06C"/>
    <property type="match status" value="1"/>
</dbReference>
<dbReference type="Gene3D" id="3.40.50.1820">
    <property type="entry name" value="alpha/beta hydrolase"/>
    <property type="match status" value="1"/>
</dbReference>
<keyword evidence="1" id="KW-0378">Hydrolase</keyword>